<dbReference type="EMBL" id="MW980071">
    <property type="protein sequence ID" value="QXV74695.1"/>
    <property type="molecule type" value="Genomic_DNA"/>
</dbReference>
<accession>A0AAE7VN72</accession>
<proteinExistence type="predicted"/>
<evidence type="ECO:0000313" key="1">
    <source>
        <dbReference type="EMBL" id="QXV74695.1"/>
    </source>
</evidence>
<sequence>MKAPYKEAIEKLIESGEFKVKENISPSLDYWTVDDVLKLTQLAVNIEILKDKLNDS</sequence>
<keyword evidence="2" id="KW-1185">Reference proteome</keyword>
<evidence type="ECO:0000313" key="2">
    <source>
        <dbReference type="Proteomes" id="UP000828722"/>
    </source>
</evidence>
<organism evidence="1 2">
    <name type="scientific">Rhizobium phage RHEph22</name>
    <dbReference type="NCBI Taxonomy" id="2836135"/>
    <lineage>
        <taxon>Viruses</taxon>
        <taxon>Duplodnaviria</taxon>
        <taxon>Heunggongvirae</taxon>
        <taxon>Uroviricota</taxon>
        <taxon>Caudoviricetes</taxon>
        <taxon>Schitoviridae</taxon>
        <taxon>Demetervirinae</taxon>
        <taxon>Acanvirus</taxon>
        <taxon>Acanvirus Rheph22</taxon>
    </lineage>
</organism>
<name>A0AAE7VN72_9CAUD</name>
<dbReference type="RefSeq" id="YP_010658233.1">
    <property type="nucleotide sequence ID" value="NC_070855.1"/>
</dbReference>
<reference evidence="1 2" key="1">
    <citation type="submission" date="2021-04" db="EMBL/GenBank/DDBJ databases">
        <title>The Hidden Diversity of Double-Stranded DNA Phages in the Symbiotic Bacterium Rhizobium.</title>
        <authorList>
            <person name="Santamaria R.I."/>
            <person name="Bustos P."/>
            <person name="Cauwenberghe J.V."/>
            <person name="Gonzalez V."/>
        </authorList>
    </citation>
    <scope>NUCLEOTIDE SEQUENCE [LARGE SCALE GENOMIC DNA]</scope>
</reference>
<protein>
    <submittedName>
        <fullName evidence="1">Uncharacterized protein</fullName>
    </submittedName>
</protein>
<dbReference type="KEGG" id="vg:77934176"/>
<dbReference type="Proteomes" id="UP000828722">
    <property type="component" value="Segment"/>
</dbReference>
<dbReference type="GeneID" id="77934176"/>